<dbReference type="SUPFAM" id="SSF51430">
    <property type="entry name" value="NAD(P)-linked oxidoreductase"/>
    <property type="match status" value="1"/>
</dbReference>
<feature type="domain" description="NADP-dependent oxidoreductase" evidence="1">
    <location>
        <begin position="25"/>
        <end position="356"/>
    </location>
</feature>
<dbReference type="PANTHER" id="PTHR43364">
    <property type="entry name" value="NADH-SPECIFIC METHYLGLYOXAL REDUCTASE-RELATED"/>
    <property type="match status" value="1"/>
</dbReference>
<name>A0A7Y9GLC5_9MICO</name>
<dbReference type="AlphaFoldDB" id="A0A7Y9GLC5"/>
<organism evidence="2 3">
    <name type="scientific">Microbacterium immunditiarum</name>
    <dbReference type="NCBI Taxonomy" id="337480"/>
    <lineage>
        <taxon>Bacteria</taxon>
        <taxon>Bacillati</taxon>
        <taxon>Actinomycetota</taxon>
        <taxon>Actinomycetes</taxon>
        <taxon>Micrococcales</taxon>
        <taxon>Microbacteriaceae</taxon>
        <taxon>Microbacterium</taxon>
    </lineage>
</organism>
<evidence type="ECO:0000313" key="3">
    <source>
        <dbReference type="Proteomes" id="UP000576969"/>
    </source>
</evidence>
<dbReference type="Proteomes" id="UP000576969">
    <property type="component" value="Unassembled WGS sequence"/>
</dbReference>
<dbReference type="Gene3D" id="3.20.20.100">
    <property type="entry name" value="NADP-dependent oxidoreductase domain"/>
    <property type="match status" value="1"/>
</dbReference>
<reference evidence="2 3" key="1">
    <citation type="submission" date="2020-07" db="EMBL/GenBank/DDBJ databases">
        <title>Sequencing the genomes of 1000 actinobacteria strains.</title>
        <authorList>
            <person name="Klenk H.-P."/>
        </authorList>
    </citation>
    <scope>NUCLEOTIDE SEQUENCE [LARGE SCALE GENOMIC DNA]</scope>
    <source>
        <strain evidence="2 3">DSM 24662</strain>
    </source>
</reference>
<dbReference type="EMBL" id="JACCBV010000001">
    <property type="protein sequence ID" value="NYE18604.1"/>
    <property type="molecule type" value="Genomic_DNA"/>
</dbReference>
<dbReference type="PANTHER" id="PTHR43364:SF6">
    <property type="entry name" value="OXIDOREDUCTASE-RELATED"/>
    <property type="match status" value="1"/>
</dbReference>
<evidence type="ECO:0000259" key="1">
    <source>
        <dbReference type="Pfam" id="PF00248"/>
    </source>
</evidence>
<dbReference type="InterPro" id="IPR023210">
    <property type="entry name" value="NADP_OxRdtase_dom"/>
</dbReference>
<sequence>MTENTTLTGRRAFAFGPSATPLVPMAVGAMLMGTSTPEPEARRILDHFAGTVVPRYAGSDGTPARGMIDTADCYCWWLAPGETGGHSEALLGRWFADTDARDSVYLATKATGMLRDYDGVWNADGTPNWDLARTRYIGADPDVLRGALAASLERLGIEHIDLYYNHVDDRSTLLADAVGTFAGFVADGRVGAYGWSNVATWRLAQIAAVAEANGWPQPIALQQQHSYLRRRAGLDHQSIVDSEQLDYLRESPGLQLVAYSPVLKGLYSDRSKRSLDYWAMDPYAGPDADARLAAVDRVAAASGATGNQVVLAWLMAADSPRVLPLIGARTFDQYLECIEALDVELTAEQLEELDSAGA</sequence>
<gene>
    <name evidence="2" type="ORF">BJ991_000632</name>
</gene>
<dbReference type="InterPro" id="IPR050523">
    <property type="entry name" value="AKR_Detox_Biosynth"/>
</dbReference>
<dbReference type="Pfam" id="PF00248">
    <property type="entry name" value="Aldo_ket_red"/>
    <property type="match status" value="1"/>
</dbReference>
<proteinExistence type="predicted"/>
<dbReference type="RefSeq" id="WP_218852851.1">
    <property type="nucleotide sequence ID" value="NZ_JACCBV010000001.1"/>
</dbReference>
<accession>A0A7Y9GLC5</accession>
<evidence type="ECO:0000313" key="2">
    <source>
        <dbReference type="EMBL" id="NYE18604.1"/>
    </source>
</evidence>
<protein>
    <submittedName>
        <fullName evidence="2">Aryl-alcohol dehydrogenase-like predicted oxidoreductase</fullName>
    </submittedName>
</protein>
<dbReference type="GO" id="GO:0005829">
    <property type="term" value="C:cytosol"/>
    <property type="evidence" value="ECO:0007669"/>
    <property type="project" value="TreeGrafter"/>
</dbReference>
<keyword evidence="3" id="KW-1185">Reference proteome</keyword>
<comment type="caution">
    <text evidence="2">The sequence shown here is derived from an EMBL/GenBank/DDBJ whole genome shotgun (WGS) entry which is preliminary data.</text>
</comment>
<dbReference type="InterPro" id="IPR036812">
    <property type="entry name" value="NAD(P)_OxRdtase_dom_sf"/>
</dbReference>